<evidence type="ECO:0000313" key="2">
    <source>
        <dbReference type="EMBL" id="WOE75652.1"/>
    </source>
</evidence>
<reference evidence="2 3" key="1">
    <citation type="submission" date="2023-10" db="EMBL/GenBank/DDBJ databases">
        <title>Complete genome sequence of a Sphingomonadaceae bacterium.</title>
        <authorList>
            <person name="Yan C."/>
        </authorList>
    </citation>
    <scope>NUCLEOTIDE SEQUENCE [LARGE SCALE GENOMIC DNA]</scope>
    <source>
        <strain evidence="2 3">SCSIO 66989</strain>
    </source>
</reference>
<name>A0AA97F9C1_9SPHN</name>
<dbReference type="InterPro" id="IPR003425">
    <property type="entry name" value="CCB3/YggT"/>
</dbReference>
<evidence type="ECO:0000313" key="3">
    <source>
        <dbReference type="Proteomes" id="UP001302429"/>
    </source>
</evidence>
<proteinExistence type="predicted"/>
<dbReference type="RefSeq" id="WP_317082742.1">
    <property type="nucleotide sequence ID" value="NZ_CP136594.1"/>
</dbReference>
<sequence length="95" mass="10538">MLLLIEIVQILMNVLVMIIIVQFIIGLLIMFNVVSMSNQAVSTIYSSLNMLLDPILNPIRKIMPDTGAIDFSPLVLIIGLNILQRVLISVATQTM</sequence>
<dbReference type="Pfam" id="PF02325">
    <property type="entry name" value="CCB3_YggT"/>
    <property type="match status" value="1"/>
</dbReference>
<accession>A0AA97F9C1</accession>
<keyword evidence="3" id="KW-1185">Reference proteome</keyword>
<dbReference type="Proteomes" id="UP001302429">
    <property type="component" value="Chromosome"/>
</dbReference>
<evidence type="ECO:0000256" key="1">
    <source>
        <dbReference type="SAM" id="Phobius"/>
    </source>
</evidence>
<feature type="transmembrane region" description="Helical" evidence="1">
    <location>
        <begin position="71"/>
        <end position="91"/>
    </location>
</feature>
<keyword evidence="1" id="KW-1133">Transmembrane helix</keyword>
<organism evidence="2 3">
    <name type="scientific">Alterisphingorhabdus coralli</name>
    <dbReference type="NCBI Taxonomy" id="3071408"/>
    <lineage>
        <taxon>Bacteria</taxon>
        <taxon>Pseudomonadati</taxon>
        <taxon>Pseudomonadota</taxon>
        <taxon>Alphaproteobacteria</taxon>
        <taxon>Sphingomonadales</taxon>
        <taxon>Sphingomonadaceae</taxon>
        <taxon>Alterisphingorhabdus (ex Yan et al. 2024)</taxon>
    </lineage>
</organism>
<gene>
    <name evidence="2" type="ORF">RB602_02755</name>
</gene>
<dbReference type="AlphaFoldDB" id="A0AA97F9C1"/>
<dbReference type="KEGG" id="acoa:RB602_02755"/>
<dbReference type="GO" id="GO:0016020">
    <property type="term" value="C:membrane"/>
    <property type="evidence" value="ECO:0007669"/>
    <property type="project" value="InterPro"/>
</dbReference>
<feature type="transmembrane region" description="Helical" evidence="1">
    <location>
        <begin position="12"/>
        <end position="34"/>
    </location>
</feature>
<keyword evidence="1" id="KW-0812">Transmembrane</keyword>
<keyword evidence="1" id="KW-0472">Membrane</keyword>
<dbReference type="EMBL" id="CP136594">
    <property type="protein sequence ID" value="WOE75652.1"/>
    <property type="molecule type" value="Genomic_DNA"/>
</dbReference>
<protein>
    <submittedName>
        <fullName evidence="2">YggT family protein</fullName>
    </submittedName>
</protein>